<gene>
    <name evidence="1" type="ORF">ABVK25_004624</name>
</gene>
<name>A0ABR4BBQ7_9LECA</name>
<sequence>MGSEHEGKGKSPFNSDIEGKQSALQMMLGSEATGLTADMTSTLLEEIQGKGVLGIDALAEELDSAPDLAFIWMPPMDFTPPEEDFEVEDDDLVPRREDSMFGGDIFHARVGPWLWQRKGRLFVVVAIPASGTISRIPLMS</sequence>
<evidence type="ECO:0000313" key="1">
    <source>
        <dbReference type="EMBL" id="KAL2055286.1"/>
    </source>
</evidence>
<dbReference type="Proteomes" id="UP001590951">
    <property type="component" value="Unassembled WGS sequence"/>
</dbReference>
<keyword evidence="2" id="KW-1185">Reference proteome</keyword>
<dbReference type="EMBL" id="JBHFEH010000012">
    <property type="protein sequence ID" value="KAL2055286.1"/>
    <property type="molecule type" value="Genomic_DNA"/>
</dbReference>
<evidence type="ECO:0000313" key="2">
    <source>
        <dbReference type="Proteomes" id="UP001590951"/>
    </source>
</evidence>
<comment type="caution">
    <text evidence="1">The sequence shown here is derived from an EMBL/GenBank/DDBJ whole genome shotgun (WGS) entry which is preliminary data.</text>
</comment>
<accession>A0ABR4BBQ7</accession>
<reference evidence="1 2" key="1">
    <citation type="submission" date="2024-09" db="EMBL/GenBank/DDBJ databases">
        <title>Rethinking Asexuality: The Enigmatic Case of Functional Sexual Genes in Lepraria (Stereocaulaceae).</title>
        <authorList>
            <person name="Doellman M."/>
            <person name="Sun Y."/>
            <person name="Barcenas-Pena A."/>
            <person name="Lumbsch H.T."/>
            <person name="Grewe F."/>
        </authorList>
    </citation>
    <scope>NUCLEOTIDE SEQUENCE [LARGE SCALE GENOMIC DNA]</scope>
    <source>
        <strain evidence="1 2">Grewe 0041</strain>
    </source>
</reference>
<organism evidence="1 2">
    <name type="scientific">Lepraria finkii</name>
    <dbReference type="NCBI Taxonomy" id="1340010"/>
    <lineage>
        <taxon>Eukaryota</taxon>
        <taxon>Fungi</taxon>
        <taxon>Dikarya</taxon>
        <taxon>Ascomycota</taxon>
        <taxon>Pezizomycotina</taxon>
        <taxon>Lecanoromycetes</taxon>
        <taxon>OSLEUM clade</taxon>
        <taxon>Lecanoromycetidae</taxon>
        <taxon>Lecanorales</taxon>
        <taxon>Lecanorineae</taxon>
        <taxon>Stereocaulaceae</taxon>
        <taxon>Lepraria</taxon>
    </lineage>
</organism>
<proteinExistence type="predicted"/>
<protein>
    <submittedName>
        <fullName evidence="1">Uncharacterized protein</fullName>
    </submittedName>
</protein>